<dbReference type="Proteomes" id="UP000037507">
    <property type="component" value="Unassembled WGS sequence"/>
</dbReference>
<name>A0A2T7U8E5_9BURK</name>
<dbReference type="EMBL" id="LFYT02000051">
    <property type="protein sequence ID" value="PVE40932.1"/>
    <property type="molecule type" value="Genomic_DNA"/>
</dbReference>
<evidence type="ECO:0000256" key="2">
    <source>
        <dbReference type="ARBA" id="ARBA00008520"/>
    </source>
</evidence>
<protein>
    <submittedName>
        <fullName evidence="4">Sugar ABC transporter substrate-binding protein</fullName>
    </submittedName>
</protein>
<dbReference type="Gene3D" id="3.40.190.10">
    <property type="entry name" value="Periplasmic binding protein-like II"/>
    <property type="match status" value="1"/>
</dbReference>
<proteinExistence type="inferred from homology"/>
<sequence length="423" mass="46398">MMSTLSFSSGLLGRQLSAAALALASCGTLQAQTLTIAAYPAVDSIAKSAATEWKKKHPGADIKIVSRSFADHHTAMTTALSTTSNLPDVMVLEVGYVARFAENGGLQDLSQAPFDIKAHQAKFVPYAFKQATASTGAVVAVPTDIGPGTLLYRADLLKKAGITESQLTSSWDNYVKAGVQIKAQTNAYLMPHARDMKDIIIRSNLQAGEGLYFDNKGKPLINTPRFERAFSLAREVRTQKLDGKINAWSTEWTEGFKRGQIATQMSGAWLAGHLNNWIAPQTKGLWRAAQLPEKSWASWGGSFYAIPKGAAHKPLAWDFIQMMTMQADLQLKAFKAEDAFPALQAVHKDAFMDQPIEFLGGQKARLLWREAAQKTTAIDVHKLDPIAEEIVNTELDKVLDQGKDIRQALQDAQSLLERRARRS</sequence>
<dbReference type="SUPFAM" id="SSF53850">
    <property type="entry name" value="Periplasmic binding protein-like II"/>
    <property type="match status" value="1"/>
</dbReference>
<comment type="similarity">
    <text evidence="2">Belongs to the bacterial solute-binding protein 1 family.</text>
</comment>
<keyword evidence="5" id="KW-1185">Reference proteome</keyword>
<comment type="subcellular location">
    <subcellularLocation>
        <location evidence="1">Periplasm</location>
    </subcellularLocation>
</comment>
<gene>
    <name evidence="4" type="ORF">H663_019890</name>
</gene>
<evidence type="ECO:0000313" key="4">
    <source>
        <dbReference type="EMBL" id="PVE40932.1"/>
    </source>
</evidence>
<evidence type="ECO:0000256" key="1">
    <source>
        <dbReference type="ARBA" id="ARBA00004418"/>
    </source>
</evidence>
<accession>A0A2T7U8E5</accession>
<dbReference type="GO" id="GO:0042597">
    <property type="term" value="C:periplasmic space"/>
    <property type="evidence" value="ECO:0007669"/>
    <property type="project" value="UniProtKB-SubCell"/>
</dbReference>
<dbReference type="AlphaFoldDB" id="A0A2T7U8E5"/>
<dbReference type="STRING" id="1293045.H663_00025"/>
<evidence type="ECO:0000256" key="3">
    <source>
        <dbReference type="SAM" id="SignalP"/>
    </source>
</evidence>
<dbReference type="InterPro" id="IPR050490">
    <property type="entry name" value="Bact_solute-bd_prot1"/>
</dbReference>
<evidence type="ECO:0000313" key="5">
    <source>
        <dbReference type="Proteomes" id="UP000037507"/>
    </source>
</evidence>
<reference evidence="4" key="1">
    <citation type="submission" date="2017-04" db="EMBL/GenBank/DDBJ databases">
        <title>Unexpected and diverse lifestyles within the genus Limnohabitans.</title>
        <authorList>
            <person name="Kasalicky V."/>
            <person name="Mehrshad M."/>
            <person name="Andrei S.-A."/>
            <person name="Salcher M."/>
            <person name="Kratochvilova H."/>
            <person name="Simek K."/>
            <person name="Ghai R."/>
        </authorList>
    </citation>
    <scope>NUCLEOTIDE SEQUENCE [LARGE SCALE GENOMIC DNA]</scope>
    <source>
        <strain evidence="4">II-D5</strain>
    </source>
</reference>
<feature type="signal peptide" evidence="3">
    <location>
        <begin position="1"/>
        <end position="31"/>
    </location>
</feature>
<dbReference type="InterPro" id="IPR006059">
    <property type="entry name" value="SBP"/>
</dbReference>
<dbReference type="PANTHER" id="PTHR43649:SF32">
    <property type="entry name" value="SUGAR BINDING SECRETED PROTEIN"/>
    <property type="match status" value="1"/>
</dbReference>
<feature type="chain" id="PRO_5015719600" evidence="3">
    <location>
        <begin position="32"/>
        <end position="423"/>
    </location>
</feature>
<keyword evidence="3" id="KW-0732">Signal</keyword>
<comment type="caution">
    <text evidence="4">The sequence shown here is derived from an EMBL/GenBank/DDBJ whole genome shotgun (WGS) entry which is preliminary data.</text>
</comment>
<dbReference type="PANTHER" id="PTHR43649">
    <property type="entry name" value="ARABINOSE-BINDING PROTEIN-RELATED"/>
    <property type="match status" value="1"/>
</dbReference>
<organism evidence="4 5">
    <name type="scientific">Limnohabitans planktonicus II-D5</name>
    <dbReference type="NCBI Taxonomy" id="1293045"/>
    <lineage>
        <taxon>Bacteria</taxon>
        <taxon>Pseudomonadati</taxon>
        <taxon>Pseudomonadota</taxon>
        <taxon>Betaproteobacteria</taxon>
        <taxon>Burkholderiales</taxon>
        <taxon>Comamonadaceae</taxon>
        <taxon>Limnohabitans</taxon>
    </lineage>
</organism>
<dbReference type="Pfam" id="PF01547">
    <property type="entry name" value="SBP_bac_1"/>
    <property type="match status" value="1"/>
</dbReference>